<dbReference type="GeneID" id="10493033"/>
<gene>
    <name evidence="1" type="ordered locus">Mcup_0842</name>
</gene>
<dbReference type="EMBL" id="CP002656">
    <property type="protein sequence ID" value="AEB94947.1"/>
    <property type="molecule type" value="Genomic_DNA"/>
</dbReference>
<dbReference type="HOGENOM" id="CLU_1607149_0_0_2"/>
<keyword evidence="2" id="KW-1185">Reference proteome</keyword>
<dbReference type="Proteomes" id="UP000007812">
    <property type="component" value="Chromosome"/>
</dbReference>
<dbReference type="eggNOG" id="arCOG01212">
    <property type="taxonomic scope" value="Archaea"/>
</dbReference>
<organism evidence="1 2">
    <name type="scientific">Metallosphaera cuprina (strain Ar-4)</name>
    <dbReference type="NCBI Taxonomy" id="1006006"/>
    <lineage>
        <taxon>Archaea</taxon>
        <taxon>Thermoproteota</taxon>
        <taxon>Thermoprotei</taxon>
        <taxon>Sulfolobales</taxon>
        <taxon>Sulfolobaceae</taxon>
        <taxon>Metallosphaera</taxon>
    </lineage>
</organism>
<sequence length="165" mass="19027">MAITQNKRLLLELGSMGFSSVVMTEDQFKIICERGEPLCYYALYDSKVVCGSLPNVKFVSSELTCNELDRLSRAQLKLSLEGIARSDEISSINNLYRGIRSYIRGSCCKRGKIPLSDVEVLECCKESLDPEVCDLFFKVKEMRIKREPVSYWTVRRFLKYLERVK</sequence>
<dbReference type="STRING" id="1006006.Mcup_0842"/>
<dbReference type="PATRIC" id="fig|1006006.8.peg.840"/>
<proteinExistence type="predicted"/>
<dbReference type="RefSeq" id="WP_013737445.1">
    <property type="nucleotide sequence ID" value="NC_015435.1"/>
</dbReference>
<dbReference type="AlphaFoldDB" id="F4G299"/>
<evidence type="ECO:0000313" key="2">
    <source>
        <dbReference type="Proteomes" id="UP000007812"/>
    </source>
</evidence>
<name>F4G299_METCR</name>
<protein>
    <submittedName>
        <fullName evidence="1">Uncharacterized protein</fullName>
    </submittedName>
</protein>
<reference evidence="1 2" key="1">
    <citation type="journal article" date="2011" name="J. Bacteriol.">
        <title>Complete genome sequence of Metallosphaera cuprina, a metal sulfide-oxidizing archaeon from a hot spring.</title>
        <authorList>
            <person name="Liu L.J."/>
            <person name="You X.Y."/>
            <person name="Zheng H."/>
            <person name="Wang S."/>
            <person name="Jiang C.Y."/>
            <person name="Liu S.J."/>
        </authorList>
    </citation>
    <scope>NUCLEOTIDE SEQUENCE [LARGE SCALE GENOMIC DNA]</scope>
    <source>
        <strain evidence="1 2">Ar-4</strain>
    </source>
</reference>
<evidence type="ECO:0000313" key="1">
    <source>
        <dbReference type="EMBL" id="AEB94947.1"/>
    </source>
</evidence>
<accession>F4G299</accession>
<dbReference type="KEGG" id="mcn:Mcup_0842"/>